<accession>A0ACC9CYR5</accession>
<reference evidence="1 2" key="1">
    <citation type="journal article" date="2017" name="Front. Microbiol.">
        <title>New Insights into the Diversity of the Genus Faecalibacterium.</title>
        <authorList>
            <person name="Benevides L."/>
            <person name="Burman S."/>
            <person name="Martin R."/>
            <person name="Robert V."/>
            <person name="Thomas M."/>
            <person name="Miquel S."/>
            <person name="Chain F."/>
            <person name="Sokol H."/>
            <person name="Bermudez-Humaran L.G."/>
            <person name="Morrison M."/>
            <person name="Langella P."/>
            <person name="Azevedo V.A."/>
            <person name="Chatel J.M."/>
            <person name="Soares S."/>
        </authorList>
    </citation>
    <scope>NUCLEOTIDE SEQUENCE [LARGE SCALE GENOMIC DNA]</scope>
    <source>
        <strain evidence="2">CNCM I-4541</strain>
    </source>
</reference>
<proteinExistence type="predicted"/>
<protein>
    <submittedName>
        <fullName evidence="1">Uncharacterized protein</fullName>
    </submittedName>
</protein>
<organism evidence="1 2">
    <name type="scientific">Faecalibacterium langellae</name>
    <dbReference type="NCBI Taxonomy" id="3435293"/>
    <lineage>
        <taxon>Bacteria</taxon>
        <taxon>Bacillati</taxon>
        <taxon>Bacillota</taxon>
        <taxon>Clostridia</taxon>
        <taxon>Eubacteriales</taxon>
        <taxon>Oscillospiraceae</taxon>
        <taxon>Faecalibacterium</taxon>
    </lineage>
</organism>
<keyword evidence="2" id="KW-1185">Reference proteome</keyword>
<evidence type="ECO:0000313" key="2">
    <source>
        <dbReference type="Proteomes" id="UP000220959"/>
    </source>
</evidence>
<evidence type="ECO:0000313" key="1">
    <source>
        <dbReference type="EMBL" id="PDX60930.1"/>
    </source>
</evidence>
<dbReference type="Proteomes" id="UP000220959">
    <property type="component" value="Unassembled WGS sequence"/>
</dbReference>
<gene>
    <name evidence="1" type="ORF">CGS49_11405</name>
</gene>
<name>A0ACC9CYR5_9FIRM</name>
<dbReference type="EMBL" id="NMTR01000021">
    <property type="protein sequence ID" value="PDX60930.1"/>
    <property type="molecule type" value="Genomic_DNA"/>
</dbReference>
<sequence length="632" mass="69231">MPTASPEGEAFELPTAQVIGEEEVKKANDILQKYKTGKAALDKRIIDNELWFRMGHWKNYENKMMEGKPKPSSGWLFNSIANKHADAMDNYPEPNVLPRAADDEETAKVLSKILPTVLEQCDYETVYSDTWWRKLKTGTGVKGIFWDPTARKGLGEISIRSVNLLMLYWEPGVEDIQDSPNLFSLSLANSEQLEAQYPQLKGHTGHSLDVAKYIHDDSIDTADKSVVVDWYYKKAQPGGQTVLHYCKYCNGIVLYASENDPQYAESGFYDHGKYPFVFDPLFREEDSPAGFGYIDVMKDTQTAIDEMNHAMDENVKLSAKQRYILSDTAGINEEELADFGRDIVHAAGRVTDESMRPLQTAGLAGNLITYRDDRVNELKEISGNRDVSQGGTTSGLTAASAIAALQEAGSKLSRDMLKSAYRAFAQECYFIIELMRQFYDEQRVYRITGESGGTEYVPFSNAQLQPQPGGMVGGVQLGDREPIFDITVSAAKKSTFSRLSQNETAKECYQMGFFAPANADAALAALDMMDFEGIEKVRQRVGQNGTLYQQLQQMAQQLQKMAAIIDAQNGTNVSAAAGAASQAAAGSGGGSGGKTAAASTLNSLGGVVGDSSTSLSSQAAKRAMNVNNPNKE</sequence>
<comment type="caution">
    <text evidence="1">The sequence shown here is derived from an EMBL/GenBank/DDBJ whole genome shotgun (WGS) entry which is preliminary data.</text>
</comment>